<evidence type="ECO:0000256" key="1">
    <source>
        <dbReference type="SAM" id="MobiDB-lite"/>
    </source>
</evidence>
<proteinExistence type="predicted"/>
<evidence type="ECO:0000313" key="2">
    <source>
        <dbReference type="EMBL" id="SFK60869.1"/>
    </source>
</evidence>
<sequence>MDVEVYYGGQRGGTMPYTALPAFRLFCKQNGFQLKWDPKNKRVDLDSGLKGKVCVLYTGPASTENAYEKEIVEKVQRFVSEYRMEVVFGPKNSAAAANADVAIRVSVKEMRLLEKPRILLFQQEDRRELVKSLQSELKQTGMPCLIRANKAAKSGNAAVHLQLQIPQFTEIYKRKTYAEKLAFYLASGILNYFQEDLHIQPFAYLPPNLLKVFFDSVMFGQSLQGEGESDQVNAGEGVEDPQDSDERDASGVSHEESDDDDKLDGDEMQELDEVQEPQELQELQELGEDELILTIHEPEDEPVLDEVTEESQQSSEAEANLTEAENQVEAKNQAKVEESSAVEEQDFPVNQAPIEETNRGETSLVLAEPTVHHPIPESMQTAQTLEAEVYFDYTLIHSDSEDRPFLLIGTLQVKNTGTADLYNPIVCLRVTPADSIKMGGQILPPKFVETMAVQGASGLSGWRYLNDDWFAQAQERGEYWIAPIQPVLIEPKATEAFQNFQISFLKQPSGKGVTVEGVVLCNNQEVNFSANNRIAISF</sequence>
<reference evidence="3" key="1">
    <citation type="submission" date="2016-10" db="EMBL/GenBank/DDBJ databases">
        <authorList>
            <person name="Varghese N."/>
            <person name="Submissions S."/>
        </authorList>
    </citation>
    <scope>NUCLEOTIDE SEQUENCE [LARGE SCALE GENOMIC DNA]</scope>
    <source>
        <strain evidence="3">OK042</strain>
    </source>
</reference>
<feature type="compositionally biased region" description="Acidic residues" evidence="1">
    <location>
        <begin position="237"/>
        <end position="246"/>
    </location>
</feature>
<dbReference type="STRING" id="1884381.SAMN05518846_11647"/>
<accession>A0A1I4AYV0</accession>
<name>A0A1I4AYV0_9BACL</name>
<keyword evidence="3" id="KW-1185">Reference proteome</keyword>
<organism evidence="2 3">
    <name type="scientific">Brevibacillus centrosporus</name>
    <dbReference type="NCBI Taxonomy" id="54910"/>
    <lineage>
        <taxon>Bacteria</taxon>
        <taxon>Bacillati</taxon>
        <taxon>Bacillota</taxon>
        <taxon>Bacilli</taxon>
        <taxon>Bacillales</taxon>
        <taxon>Paenibacillaceae</taxon>
        <taxon>Brevibacillus</taxon>
    </lineage>
</organism>
<evidence type="ECO:0000313" key="3">
    <source>
        <dbReference type="Proteomes" id="UP000198915"/>
    </source>
</evidence>
<dbReference type="AlphaFoldDB" id="A0A1I4AYV0"/>
<protein>
    <submittedName>
        <fullName evidence="2">Uncharacterized protein</fullName>
    </submittedName>
</protein>
<dbReference type="EMBL" id="FORT01000016">
    <property type="protein sequence ID" value="SFK60869.1"/>
    <property type="molecule type" value="Genomic_DNA"/>
</dbReference>
<feature type="region of interest" description="Disordered" evidence="1">
    <location>
        <begin position="225"/>
        <end position="264"/>
    </location>
</feature>
<dbReference type="Proteomes" id="UP000198915">
    <property type="component" value="Unassembled WGS sequence"/>
</dbReference>
<gene>
    <name evidence="2" type="ORF">SAMN05518846_11647</name>
</gene>
<feature type="compositionally biased region" description="Low complexity" evidence="1">
    <location>
        <begin position="310"/>
        <end position="319"/>
    </location>
</feature>
<dbReference type="RefSeq" id="WP_092274082.1">
    <property type="nucleotide sequence ID" value="NZ_BJOE01000068.1"/>
</dbReference>
<feature type="region of interest" description="Disordered" evidence="1">
    <location>
        <begin position="304"/>
        <end position="346"/>
    </location>
</feature>